<dbReference type="STRING" id="317619.GCA_000332315_03256"/>
<evidence type="ECO:0000313" key="1">
    <source>
        <dbReference type="EMBL" id="KKJ00960.1"/>
    </source>
</evidence>
<comment type="caution">
    <text evidence="1">The sequence shown here is derived from an EMBL/GenBank/DDBJ whole genome shotgun (WGS) entry which is preliminary data.</text>
</comment>
<organism evidence="1 2">
    <name type="scientific">Prochlorothrix hollandica PCC 9006 = CALU 1027</name>
    <dbReference type="NCBI Taxonomy" id="317619"/>
    <lineage>
        <taxon>Bacteria</taxon>
        <taxon>Bacillati</taxon>
        <taxon>Cyanobacteriota</taxon>
        <taxon>Cyanophyceae</taxon>
        <taxon>Prochlorotrichales</taxon>
        <taxon>Prochlorotrichaceae</taxon>
        <taxon>Prochlorothrix</taxon>
    </lineage>
</organism>
<evidence type="ECO:0000313" key="2">
    <source>
        <dbReference type="Proteomes" id="UP000034681"/>
    </source>
</evidence>
<gene>
    <name evidence="1" type="ORF">PROH_00510</name>
</gene>
<proteinExistence type="predicted"/>
<name>A0A0M2PXR4_PROHO</name>
<dbReference type="Proteomes" id="UP000034681">
    <property type="component" value="Unassembled WGS sequence"/>
</dbReference>
<protein>
    <submittedName>
        <fullName evidence="1">Uncharacterized protein</fullName>
    </submittedName>
</protein>
<sequence length="67" mass="6985">MGLGGFAARHTPYACVGTGAIIWIVRGALQQSSMGRVVSARKAHTSQGVSAIEILTTDLGLLYLAIK</sequence>
<accession>A0A0M2PXR4</accession>
<reference evidence="1" key="1">
    <citation type="submission" date="2012-04" db="EMBL/GenBank/DDBJ databases">
        <authorList>
            <person name="Borisov I.G."/>
            <person name="Ivanikova N.V."/>
            <person name="Pinevich A.V."/>
        </authorList>
    </citation>
    <scope>NUCLEOTIDE SEQUENCE</scope>
    <source>
        <strain evidence="1">CALU 1027</strain>
    </source>
</reference>
<dbReference type="AlphaFoldDB" id="A0A0M2PXR4"/>
<dbReference type="EMBL" id="AJTX02000002">
    <property type="protein sequence ID" value="KKJ00960.1"/>
    <property type="molecule type" value="Genomic_DNA"/>
</dbReference>
<keyword evidence="2" id="KW-1185">Reference proteome</keyword>